<dbReference type="Proteomes" id="UP000177135">
    <property type="component" value="Unassembled WGS sequence"/>
</dbReference>
<sequence length="536" mass="58231">MAIDAEPQGSVQEAEKIEQTLLQRAQRFLVAALRTGLTVLLGTQASLPANPPLIQADSEFSEDQNNELKLEGGMPSLAKNTTIQEVNWTDHGVEVDNGLLPPNSYGPEDSQGRNLNEAREIIKNNPHDIRGQADVMDNDGNVIKELVAENVSGEMRLYESRMGENGTFSAFEGKSIIPIEDVSSLASSPDGKIIIAGGKGNEVTDTGYETKIAVSFDGGLKWQNIWNLEKFSGPTSDLIKITESRDEMVFFGNNKGANGVEQFFLHIKPNVQTVKIDRVQWSFQGQPDFNPGALHEPAIVSIEKDSSGVPTGPVKVAANASYYARGGIVTGELNFKTGMGNLTHIGSAMVGGQEVFFSTLRGGTAYKDSQSNYHWVTSETPSWTFFDINLTSKTAKSLNYWEIGLSYSVAIAINLDGKGALHTMAGGIRALDGKTYASLVDVEQKKFVDLIADGSIGQKGLRRKKINGQWGYAFEVEEFGRGFLPEGTSSPLFTNRGLGSEFKPQIPPPPDPKPTPSVPDLGPKYKIFLPNIQKSQ</sequence>
<accession>A0A1F5MZ25</accession>
<feature type="compositionally biased region" description="Pro residues" evidence="1">
    <location>
        <begin position="505"/>
        <end position="517"/>
    </location>
</feature>
<dbReference type="SUPFAM" id="SSF110296">
    <property type="entry name" value="Oligoxyloglucan reducing end-specific cellobiohydrolase"/>
    <property type="match status" value="1"/>
</dbReference>
<proteinExistence type="predicted"/>
<organism evidence="2 3">
    <name type="scientific">Candidatus Daviesbacteria bacterium RIFOXYD1_FULL_41_10</name>
    <dbReference type="NCBI Taxonomy" id="1797801"/>
    <lineage>
        <taxon>Bacteria</taxon>
        <taxon>Candidatus Daviesiibacteriota</taxon>
    </lineage>
</organism>
<dbReference type="EMBL" id="MFEC01000039">
    <property type="protein sequence ID" value="OGE70617.1"/>
    <property type="molecule type" value="Genomic_DNA"/>
</dbReference>
<name>A0A1F5MZ25_9BACT</name>
<dbReference type="AlphaFoldDB" id="A0A1F5MZ25"/>
<gene>
    <name evidence="2" type="ORF">A2617_01015</name>
</gene>
<evidence type="ECO:0000256" key="1">
    <source>
        <dbReference type="SAM" id="MobiDB-lite"/>
    </source>
</evidence>
<feature type="region of interest" description="Disordered" evidence="1">
    <location>
        <begin position="496"/>
        <end position="522"/>
    </location>
</feature>
<reference evidence="2 3" key="1">
    <citation type="journal article" date="2016" name="Nat. Commun.">
        <title>Thousands of microbial genomes shed light on interconnected biogeochemical processes in an aquifer system.</title>
        <authorList>
            <person name="Anantharaman K."/>
            <person name="Brown C.T."/>
            <person name="Hug L.A."/>
            <person name="Sharon I."/>
            <person name="Castelle C.J."/>
            <person name="Probst A.J."/>
            <person name="Thomas B.C."/>
            <person name="Singh A."/>
            <person name="Wilkins M.J."/>
            <person name="Karaoz U."/>
            <person name="Brodie E.L."/>
            <person name="Williams K.H."/>
            <person name="Hubbard S.S."/>
            <person name="Banfield J.F."/>
        </authorList>
    </citation>
    <scope>NUCLEOTIDE SEQUENCE [LARGE SCALE GENOMIC DNA]</scope>
</reference>
<evidence type="ECO:0000313" key="3">
    <source>
        <dbReference type="Proteomes" id="UP000177135"/>
    </source>
</evidence>
<comment type="caution">
    <text evidence="2">The sequence shown here is derived from an EMBL/GenBank/DDBJ whole genome shotgun (WGS) entry which is preliminary data.</text>
</comment>
<protein>
    <submittedName>
        <fullName evidence="2">Uncharacterized protein</fullName>
    </submittedName>
</protein>
<evidence type="ECO:0000313" key="2">
    <source>
        <dbReference type="EMBL" id="OGE70617.1"/>
    </source>
</evidence>